<dbReference type="InterPro" id="IPR002487">
    <property type="entry name" value="TF_Kbox"/>
</dbReference>
<dbReference type="InterPro" id="IPR050142">
    <property type="entry name" value="MADS-box/MEF2_TF"/>
</dbReference>
<evidence type="ECO:0000313" key="8">
    <source>
        <dbReference type="EMBL" id="KAK4585216.1"/>
    </source>
</evidence>
<dbReference type="EMBL" id="JAXUIC010000006">
    <property type="protein sequence ID" value="KAK4585216.1"/>
    <property type="molecule type" value="Genomic_DNA"/>
</dbReference>
<name>A0AAN7F3I5_QUERU</name>
<evidence type="ECO:0000259" key="7">
    <source>
        <dbReference type="PROSITE" id="PS51297"/>
    </source>
</evidence>
<dbReference type="SUPFAM" id="SSF55455">
    <property type="entry name" value="SRF-like"/>
    <property type="match status" value="1"/>
</dbReference>
<evidence type="ECO:0000256" key="3">
    <source>
        <dbReference type="ARBA" id="ARBA00023125"/>
    </source>
</evidence>
<dbReference type="PROSITE" id="PS00350">
    <property type="entry name" value="MADS_BOX_1"/>
    <property type="match status" value="1"/>
</dbReference>
<keyword evidence="5" id="KW-0539">Nucleus</keyword>
<feature type="domain" description="K-box" evidence="7">
    <location>
        <begin position="84"/>
        <end position="169"/>
    </location>
</feature>
<dbReference type="GO" id="GO:0000977">
    <property type="term" value="F:RNA polymerase II transcription regulatory region sequence-specific DNA binding"/>
    <property type="evidence" value="ECO:0007669"/>
    <property type="project" value="InterPro"/>
</dbReference>
<organism evidence="8 9">
    <name type="scientific">Quercus rubra</name>
    <name type="common">Northern red oak</name>
    <name type="synonym">Quercus borealis</name>
    <dbReference type="NCBI Taxonomy" id="3512"/>
    <lineage>
        <taxon>Eukaryota</taxon>
        <taxon>Viridiplantae</taxon>
        <taxon>Streptophyta</taxon>
        <taxon>Embryophyta</taxon>
        <taxon>Tracheophyta</taxon>
        <taxon>Spermatophyta</taxon>
        <taxon>Magnoliopsida</taxon>
        <taxon>eudicotyledons</taxon>
        <taxon>Gunneridae</taxon>
        <taxon>Pentapetalae</taxon>
        <taxon>rosids</taxon>
        <taxon>fabids</taxon>
        <taxon>Fagales</taxon>
        <taxon>Fagaceae</taxon>
        <taxon>Quercus</taxon>
    </lineage>
</organism>
<evidence type="ECO:0000256" key="1">
    <source>
        <dbReference type="ARBA" id="ARBA00004123"/>
    </source>
</evidence>
<dbReference type="InterPro" id="IPR036879">
    <property type="entry name" value="TF_MADSbox_sf"/>
</dbReference>
<dbReference type="Pfam" id="PF00319">
    <property type="entry name" value="SRF-TF"/>
    <property type="match status" value="1"/>
</dbReference>
<dbReference type="InterPro" id="IPR033896">
    <property type="entry name" value="MEF2-like_N"/>
</dbReference>
<dbReference type="Gene3D" id="3.40.1810.10">
    <property type="entry name" value="Transcription factor, MADS-box"/>
    <property type="match status" value="1"/>
</dbReference>
<dbReference type="PANTHER" id="PTHR48019">
    <property type="entry name" value="SERUM RESPONSE FACTOR HOMOLOG"/>
    <property type="match status" value="1"/>
</dbReference>
<protein>
    <submittedName>
        <fullName evidence="8">Uncharacterized protein</fullName>
    </submittedName>
</protein>
<accession>A0AAN7F3I5</accession>
<feature type="domain" description="MADS-box" evidence="6">
    <location>
        <begin position="1"/>
        <end position="61"/>
    </location>
</feature>
<proteinExistence type="predicted"/>
<keyword evidence="4" id="KW-0804">Transcription</keyword>
<keyword evidence="3" id="KW-0238">DNA-binding</keyword>
<dbReference type="AlphaFoldDB" id="A0AAN7F3I5"/>
<dbReference type="GO" id="GO:0005634">
    <property type="term" value="C:nucleus"/>
    <property type="evidence" value="ECO:0007669"/>
    <property type="project" value="UniProtKB-SubCell"/>
</dbReference>
<dbReference type="SMART" id="SM00432">
    <property type="entry name" value="MADS"/>
    <property type="match status" value="1"/>
</dbReference>
<dbReference type="PROSITE" id="PS50066">
    <property type="entry name" value="MADS_BOX_2"/>
    <property type="match status" value="1"/>
</dbReference>
<dbReference type="GO" id="GO:0046983">
    <property type="term" value="F:protein dimerization activity"/>
    <property type="evidence" value="ECO:0007669"/>
    <property type="project" value="InterPro"/>
</dbReference>
<evidence type="ECO:0000256" key="5">
    <source>
        <dbReference type="ARBA" id="ARBA00023242"/>
    </source>
</evidence>
<comment type="subcellular location">
    <subcellularLocation>
        <location evidence="1">Nucleus</location>
    </subcellularLocation>
</comment>
<evidence type="ECO:0000256" key="4">
    <source>
        <dbReference type="ARBA" id="ARBA00023163"/>
    </source>
</evidence>
<dbReference type="PROSITE" id="PS51297">
    <property type="entry name" value="K_BOX"/>
    <property type="match status" value="1"/>
</dbReference>
<gene>
    <name evidence="8" type="ORF">RGQ29_022753</name>
</gene>
<comment type="caution">
    <text evidence="8">The sequence shown here is derived from an EMBL/GenBank/DDBJ whole genome shotgun (WGS) entry which is preliminary data.</text>
</comment>
<dbReference type="PRINTS" id="PR00404">
    <property type="entry name" value="MADSDOMAIN"/>
</dbReference>
<dbReference type="Pfam" id="PF01486">
    <property type="entry name" value="K-box"/>
    <property type="match status" value="1"/>
</dbReference>
<dbReference type="GO" id="GO:0045944">
    <property type="term" value="P:positive regulation of transcription by RNA polymerase II"/>
    <property type="evidence" value="ECO:0007669"/>
    <property type="project" value="InterPro"/>
</dbReference>
<dbReference type="Proteomes" id="UP001324115">
    <property type="component" value="Unassembled WGS sequence"/>
</dbReference>
<dbReference type="CDD" id="cd00265">
    <property type="entry name" value="MADS_MEF2_like"/>
    <property type="match status" value="1"/>
</dbReference>
<keyword evidence="2" id="KW-0805">Transcription regulation</keyword>
<evidence type="ECO:0000313" key="9">
    <source>
        <dbReference type="Proteomes" id="UP001324115"/>
    </source>
</evidence>
<keyword evidence="9" id="KW-1185">Reference proteome</keyword>
<dbReference type="GO" id="GO:0003700">
    <property type="term" value="F:DNA-binding transcription factor activity"/>
    <property type="evidence" value="ECO:0007669"/>
    <property type="project" value="InterPro"/>
</dbReference>
<evidence type="ECO:0000259" key="6">
    <source>
        <dbReference type="PROSITE" id="PS50066"/>
    </source>
</evidence>
<evidence type="ECO:0000256" key="2">
    <source>
        <dbReference type="ARBA" id="ARBA00023015"/>
    </source>
</evidence>
<dbReference type="InterPro" id="IPR002100">
    <property type="entry name" value="TF_MADSbox"/>
</dbReference>
<sequence>MGRGKIEIKRIENQTNRQVTYSKRRNGIFKKAQELTVLCDAKVSIIMFSSTGKFHEYTSPSITTKKIYDQYQKALHTDLWSSHYEIMQENLRKLKEINNRLSREIRQRVGEDLNGLSLDDLRSLQHKVSSSLDIVRARKVKNLEQRHGNLLLDLRARLEDPQYELVDNEGDYESTIALTNGASNLYAFRLHSSHLVLPHAGGFETDDLRLA</sequence>
<reference evidence="8 9" key="1">
    <citation type="journal article" date="2023" name="G3 (Bethesda)">
        <title>A haplotype-resolved chromosome-scale genome for Quercus rubra L. provides insights into the genetics of adaptive traits for red oak species.</title>
        <authorList>
            <person name="Kapoor B."/>
            <person name="Jenkins J."/>
            <person name="Schmutz J."/>
            <person name="Zhebentyayeva T."/>
            <person name="Kuelheim C."/>
            <person name="Coggeshall M."/>
            <person name="Heim C."/>
            <person name="Lasky J.R."/>
            <person name="Leites L."/>
            <person name="Islam-Faridi N."/>
            <person name="Romero-Severson J."/>
            <person name="DeLeo V.L."/>
            <person name="Lucas S.M."/>
            <person name="Lazic D."/>
            <person name="Gailing O."/>
            <person name="Carlson J."/>
            <person name="Staton M."/>
        </authorList>
    </citation>
    <scope>NUCLEOTIDE SEQUENCE [LARGE SCALE GENOMIC DNA]</scope>
    <source>
        <strain evidence="8">Pseudo-F2</strain>
    </source>
</reference>